<sequence>MGVLEKIKEIEDEMARTQKNKATNYHLGTLKAKIAKLRSELLIEQSGGGSAGGEGFDVARLGDARVALIGFPSVGKSTLLSTLTETQSEVAAYEFTTLTCVPGTMHYKGSRVQVLDLPGIIEGAARGKGRGKEVIAVARSADTILIVLDAGKEGLNRHREILIEELETVGLRLNQTPPDVTFNKKKTGGIKFSSTVPLTKLGPKPEKVAMNILREYKVSNADILAREDISVDQLVDVVVGNRLYKPCLFFYNKIDTVTIEEIDQLARQPHSCVGSVVSRFNIGENYEDDLLKASLWKYLGLTRIYTKRKGTPPDLEDPVVLSSLRKGTTVKSLCMNVSSQMLRDFNFALVWGKSAKHSPQRCGLRHPLSDEDVVQIVTKTNKQQQNDKNYQRQVQDFADKYHKKKYAAKKQKQTKLRG</sequence>
<dbReference type="Pfam" id="PF02824">
    <property type="entry name" value="TGS"/>
    <property type="match status" value="1"/>
</dbReference>
<evidence type="ECO:0000256" key="2">
    <source>
        <dbReference type="ARBA" id="ARBA00023134"/>
    </source>
</evidence>
<keyword evidence="1" id="KW-0547">Nucleotide-binding</keyword>
<dbReference type="InterPro" id="IPR006073">
    <property type="entry name" value="GTP-bd"/>
</dbReference>
<dbReference type="Gene3D" id="3.10.20.30">
    <property type="match status" value="1"/>
</dbReference>
<organism evidence="5">
    <name type="scientific">Chaetoceros debilis</name>
    <dbReference type="NCBI Taxonomy" id="122233"/>
    <lineage>
        <taxon>Eukaryota</taxon>
        <taxon>Sar</taxon>
        <taxon>Stramenopiles</taxon>
        <taxon>Ochrophyta</taxon>
        <taxon>Bacillariophyta</taxon>
        <taxon>Coscinodiscophyceae</taxon>
        <taxon>Chaetocerotophycidae</taxon>
        <taxon>Chaetocerotales</taxon>
        <taxon>Chaetocerotaceae</taxon>
        <taxon>Chaetoceros</taxon>
    </lineage>
</organism>
<dbReference type="Pfam" id="PF16897">
    <property type="entry name" value="MMR_HSR1_Xtn"/>
    <property type="match status" value="1"/>
</dbReference>
<dbReference type="PANTHER" id="PTHR43127">
    <property type="entry name" value="DEVELOPMENTALLY-REGULATED GTP-BINDING PROTEIN 2"/>
    <property type="match status" value="1"/>
</dbReference>
<dbReference type="InterPro" id="IPR012675">
    <property type="entry name" value="Beta-grasp_dom_sf"/>
</dbReference>
<dbReference type="InterPro" id="IPR005225">
    <property type="entry name" value="Small_GTP-bd"/>
</dbReference>
<evidence type="ECO:0000256" key="1">
    <source>
        <dbReference type="ARBA" id="ARBA00022741"/>
    </source>
</evidence>
<evidence type="ECO:0000259" key="3">
    <source>
        <dbReference type="PROSITE" id="PS51710"/>
    </source>
</evidence>
<feature type="domain" description="OBG-type G" evidence="3">
    <location>
        <begin position="64"/>
        <end position="294"/>
    </location>
</feature>
<dbReference type="InterPro" id="IPR027417">
    <property type="entry name" value="P-loop_NTPase"/>
</dbReference>
<dbReference type="SUPFAM" id="SSF81271">
    <property type="entry name" value="TGS-like"/>
    <property type="match status" value="1"/>
</dbReference>
<name>A0A7S3Q8U3_9STRA</name>
<proteinExistence type="predicted"/>
<gene>
    <name evidence="5" type="ORF">CDEB00056_LOCUS14097</name>
</gene>
<dbReference type="FunFam" id="3.10.20.30:FF:000003">
    <property type="entry name" value="Developmentally-regulated GTP-binding protein 1"/>
    <property type="match status" value="1"/>
</dbReference>
<accession>A0A7S3Q8U3</accession>
<dbReference type="InterPro" id="IPR004095">
    <property type="entry name" value="TGS"/>
</dbReference>
<dbReference type="PRINTS" id="PR00326">
    <property type="entry name" value="GTP1OBG"/>
</dbReference>
<dbReference type="GO" id="GO:0003924">
    <property type="term" value="F:GTPase activity"/>
    <property type="evidence" value="ECO:0007669"/>
    <property type="project" value="InterPro"/>
</dbReference>
<dbReference type="Gene3D" id="6.10.140.1070">
    <property type="match status" value="2"/>
</dbReference>
<dbReference type="Pfam" id="PF01926">
    <property type="entry name" value="MMR_HSR1"/>
    <property type="match status" value="1"/>
</dbReference>
<evidence type="ECO:0000259" key="4">
    <source>
        <dbReference type="PROSITE" id="PS51880"/>
    </source>
</evidence>
<protein>
    <recommendedName>
        <fullName evidence="6">OBG-type G domain-containing protein</fullName>
    </recommendedName>
</protein>
<dbReference type="EMBL" id="HBIO01018361">
    <property type="protein sequence ID" value="CAE0469244.1"/>
    <property type="molecule type" value="Transcribed_RNA"/>
</dbReference>
<dbReference type="InterPro" id="IPR012676">
    <property type="entry name" value="TGS-like"/>
</dbReference>
<evidence type="ECO:0008006" key="6">
    <source>
        <dbReference type="Google" id="ProtNLM"/>
    </source>
</evidence>
<dbReference type="InterPro" id="IPR031662">
    <property type="entry name" value="GTP-binding_2"/>
</dbReference>
<dbReference type="NCBIfam" id="TIGR00231">
    <property type="entry name" value="small_GTP"/>
    <property type="match status" value="1"/>
</dbReference>
<dbReference type="SUPFAM" id="SSF52540">
    <property type="entry name" value="P-loop containing nucleoside triphosphate hydrolases"/>
    <property type="match status" value="1"/>
</dbReference>
<dbReference type="InterPro" id="IPR031167">
    <property type="entry name" value="G_OBG"/>
</dbReference>
<dbReference type="InterPro" id="IPR045001">
    <property type="entry name" value="DRG"/>
</dbReference>
<evidence type="ECO:0000313" key="5">
    <source>
        <dbReference type="EMBL" id="CAE0469244.1"/>
    </source>
</evidence>
<dbReference type="InterPro" id="IPR006074">
    <property type="entry name" value="GTP1-OBG_CS"/>
</dbReference>
<keyword evidence="2" id="KW-0342">GTP-binding</keyword>
<feature type="domain" description="TGS" evidence="4">
    <location>
        <begin position="300"/>
        <end position="378"/>
    </location>
</feature>
<dbReference type="PROSITE" id="PS51710">
    <property type="entry name" value="G_OBG"/>
    <property type="match status" value="1"/>
</dbReference>
<reference evidence="5" key="1">
    <citation type="submission" date="2021-01" db="EMBL/GenBank/DDBJ databases">
        <authorList>
            <person name="Corre E."/>
            <person name="Pelletier E."/>
            <person name="Niang G."/>
            <person name="Scheremetjew M."/>
            <person name="Finn R."/>
            <person name="Kale V."/>
            <person name="Holt S."/>
            <person name="Cochrane G."/>
            <person name="Meng A."/>
            <person name="Brown T."/>
            <person name="Cohen L."/>
        </authorList>
    </citation>
    <scope>NUCLEOTIDE SEQUENCE</scope>
    <source>
        <strain evidence="5">MM31A-1</strain>
    </source>
</reference>
<dbReference type="PROSITE" id="PS00905">
    <property type="entry name" value="GTP1_OBG"/>
    <property type="match status" value="1"/>
</dbReference>
<dbReference type="FunFam" id="3.40.50.300:FF:001436">
    <property type="entry name" value="Developmentally-regulated GTP-binding protein"/>
    <property type="match status" value="1"/>
</dbReference>
<dbReference type="AlphaFoldDB" id="A0A7S3Q8U3"/>
<dbReference type="GO" id="GO:0005525">
    <property type="term" value="F:GTP binding"/>
    <property type="evidence" value="ECO:0007669"/>
    <property type="project" value="UniProtKB-KW"/>
</dbReference>
<dbReference type="PROSITE" id="PS51880">
    <property type="entry name" value="TGS"/>
    <property type="match status" value="1"/>
</dbReference>
<dbReference type="CDD" id="cd01896">
    <property type="entry name" value="DRG"/>
    <property type="match status" value="1"/>
</dbReference>